<protein>
    <submittedName>
        <fullName evidence="1">Uncharacterized protein</fullName>
    </submittedName>
</protein>
<reference evidence="1" key="1">
    <citation type="submission" date="2011-05" db="EMBL/GenBank/DDBJ databases">
        <title>Complete sequence of chromosome of Methanothermococcus okinawensis IH1.</title>
        <authorList>
            <consortium name="US DOE Joint Genome Institute"/>
            <person name="Lucas S."/>
            <person name="Han J."/>
            <person name="Lapidus A."/>
            <person name="Cheng J.-F."/>
            <person name="Goodwin L."/>
            <person name="Pitluck S."/>
            <person name="Peters L."/>
            <person name="Mikhailova N."/>
            <person name="Held B."/>
            <person name="Han C."/>
            <person name="Tapia R."/>
            <person name="Land M."/>
            <person name="Hauser L."/>
            <person name="Kyrpides N."/>
            <person name="Ivanova N."/>
            <person name="Pagani I."/>
            <person name="Sieprawska-Lupa M."/>
            <person name="Takai K."/>
            <person name="Miyazaki J."/>
            <person name="Whitman W."/>
            <person name="Woyke T."/>
        </authorList>
    </citation>
    <scope>NUCLEOTIDE SEQUENCE</scope>
    <source>
        <strain evidence="1">IH1</strain>
    </source>
</reference>
<organism evidence="1 2">
    <name type="scientific">Methanothermococcus okinawensis (strain DSM 14208 / JCM 11175 / IH1)</name>
    <dbReference type="NCBI Taxonomy" id="647113"/>
    <lineage>
        <taxon>Archaea</taxon>
        <taxon>Methanobacteriati</taxon>
        <taxon>Methanobacteriota</taxon>
        <taxon>Methanomada group</taxon>
        <taxon>Methanococci</taxon>
        <taxon>Methanococcales</taxon>
        <taxon>Methanococcaceae</taxon>
        <taxon>Methanothermococcus</taxon>
    </lineage>
</organism>
<accession>F8AMN0</accession>
<dbReference type="KEGG" id="mok:Metok_0888"/>
<name>F8AMN0_METOI</name>
<keyword evidence="2" id="KW-1185">Reference proteome</keyword>
<dbReference type="STRING" id="647113.Metok_0888"/>
<dbReference type="RefSeq" id="WP_013867046.1">
    <property type="nucleotide sequence ID" value="NC_015636.1"/>
</dbReference>
<gene>
    <name evidence="1" type="ordered locus">Metok_0888</name>
</gene>
<dbReference type="EMBL" id="CP002792">
    <property type="protein sequence ID" value="AEH06861.1"/>
    <property type="molecule type" value="Genomic_DNA"/>
</dbReference>
<evidence type="ECO:0000313" key="1">
    <source>
        <dbReference type="EMBL" id="AEH06861.1"/>
    </source>
</evidence>
<proteinExistence type="predicted"/>
<dbReference type="Proteomes" id="UP000009296">
    <property type="component" value="Chromosome"/>
</dbReference>
<dbReference type="HOGENOM" id="CLU_194236_0_0_2"/>
<dbReference type="AlphaFoldDB" id="F8AMN0"/>
<sequence>MVKFMEDIDEMDETDKMAIDILINAPLMSEHEMKYAVNKLKIIAKKKKNNKRKINDILDYWANKAYTISMKS</sequence>
<dbReference type="eggNOG" id="arCOG05069">
    <property type="taxonomic scope" value="Archaea"/>
</dbReference>
<evidence type="ECO:0000313" key="2">
    <source>
        <dbReference type="Proteomes" id="UP000009296"/>
    </source>
</evidence>
<dbReference type="GeneID" id="10773038"/>